<sequence length="135" mass="15196">MHSISDKALPRNRNKYEQVCSDLICTVLVACKMLKYRRKKVQQEWTCVIFADISLDELKIDAFLLAPPPFPPASLLPVPPSTILSTVFIGQELVSNRVASFWIFARYPPIGQKLQFSDIPVSKRAHVGSEVLVVL</sequence>
<evidence type="ECO:0000313" key="1">
    <source>
        <dbReference type="EMBL" id="KAK7462503.1"/>
    </source>
</evidence>
<dbReference type="EMBL" id="JACVVK020000621">
    <property type="protein sequence ID" value="KAK7462503.1"/>
    <property type="molecule type" value="Genomic_DNA"/>
</dbReference>
<reference evidence="1 2" key="1">
    <citation type="journal article" date="2023" name="Sci. Data">
        <title>Genome assembly of the Korean intertidal mud-creeper Batillaria attramentaria.</title>
        <authorList>
            <person name="Patra A.K."/>
            <person name="Ho P.T."/>
            <person name="Jun S."/>
            <person name="Lee S.J."/>
            <person name="Kim Y."/>
            <person name="Won Y.J."/>
        </authorList>
    </citation>
    <scope>NUCLEOTIDE SEQUENCE [LARGE SCALE GENOMIC DNA]</scope>
    <source>
        <strain evidence="1">Wonlab-2016</strain>
    </source>
</reference>
<dbReference type="Proteomes" id="UP001519460">
    <property type="component" value="Unassembled WGS sequence"/>
</dbReference>
<comment type="caution">
    <text evidence="1">The sequence shown here is derived from an EMBL/GenBank/DDBJ whole genome shotgun (WGS) entry which is preliminary data.</text>
</comment>
<organism evidence="1 2">
    <name type="scientific">Batillaria attramentaria</name>
    <dbReference type="NCBI Taxonomy" id="370345"/>
    <lineage>
        <taxon>Eukaryota</taxon>
        <taxon>Metazoa</taxon>
        <taxon>Spiralia</taxon>
        <taxon>Lophotrochozoa</taxon>
        <taxon>Mollusca</taxon>
        <taxon>Gastropoda</taxon>
        <taxon>Caenogastropoda</taxon>
        <taxon>Sorbeoconcha</taxon>
        <taxon>Cerithioidea</taxon>
        <taxon>Batillariidae</taxon>
        <taxon>Batillaria</taxon>
    </lineage>
</organism>
<name>A0ABD0J6N1_9CAEN</name>
<dbReference type="AlphaFoldDB" id="A0ABD0J6N1"/>
<accession>A0ABD0J6N1</accession>
<gene>
    <name evidence="1" type="ORF">BaRGS_00038439</name>
</gene>
<proteinExistence type="predicted"/>
<protein>
    <submittedName>
        <fullName evidence="1">Uncharacterized protein</fullName>
    </submittedName>
</protein>
<keyword evidence="2" id="KW-1185">Reference proteome</keyword>
<evidence type="ECO:0000313" key="2">
    <source>
        <dbReference type="Proteomes" id="UP001519460"/>
    </source>
</evidence>